<proteinExistence type="predicted"/>
<gene>
    <name evidence="1" type="ORF">C5748_15840</name>
</gene>
<dbReference type="Proteomes" id="UP000239434">
    <property type="component" value="Unassembled WGS sequence"/>
</dbReference>
<evidence type="ECO:0000313" key="1">
    <source>
        <dbReference type="EMBL" id="PRD42568.1"/>
    </source>
</evidence>
<accession>A0A2S9IPV8</accession>
<comment type="caution">
    <text evidence="1">The sequence shown here is derived from an EMBL/GenBank/DDBJ whole genome shotgun (WGS) entry which is preliminary data.</text>
</comment>
<keyword evidence="2" id="KW-1185">Reference proteome</keyword>
<dbReference type="EMBL" id="PVBR01000011">
    <property type="protein sequence ID" value="PRD42568.1"/>
    <property type="molecule type" value="Genomic_DNA"/>
</dbReference>
<reference evidence="1 2" key="1">
    <citation type="submission" date="2018-02" db="EMBL/GenBank/DDBJ databases">
        <title>The draft genome of Phyllobacterium sp. 1N-3.</title>
        <authorList>
            <person name="Liu L."/>
            <person name="Li L."/>
            <person name="Zhang X."/>
            <person name="Wang T."/>
            <person name="Liang L."/>
        </authorList>
    </citation>
    <scope>NUCLEOTIDE SEQUENCE [LARGE SCALE GENOMIC DNA]</scope>
    <source>
        <strain evidence="1 2">1N-3</strain>
    </source>
</reference>
<organism evidence="1 2">
    <name type="scientific">Phyllobacterium phragmitis</name>
    <dbReference type="NCBI Taxonomy" id="2670329"/>
    <lineage>
        <taxon>Bacteria</taxon>
        <taxon>Pseudomonadati</taxon>
        <taxon>Pseudomonadota</taxon>
        <taxon>Alphaproteobacteria</taxon>
        <taxon>Hyphomicrobiales</taxon>
        <taxon>Phyllobacteriaceae</taxon>
        <taxon>Phyllobacterium</taxon>
    </lineage>
</organism>
<sequence length="108" mass="12323">MGASRRKNPTVDALKSQKSIEISMAISPSRPNSYELSTPRTAIAVATRRRAVVRTVFLVSMPNMLRMTFMIDQPKKHAFNARPLVSFTLFSKGVESIRLYLYWGINFR</sequence>
<dbReference type="AlphaFoldDB" id="A0A2S9IPV8"/>
<evidence type="ECO:0000313" key="2">
    <source>
        <dbReference type="Proteomes" id="UP000239434"/>
    </source>
</evidence>
<name>A0A2S9IPV8_9HYPH</name>
<protein>
    <submittedName>
        <fullName evidence="1">Uncharacterized protein</fullName>
    </submittedName>
</protein>